<organism evidence="1 2">
    <name type="scientific">Corynebacterium mycetoides</name>
    <dbReference type="NCBI Taxonomy" id="38302"/>
    <lineage>
        <taxon>Bacteria</taxon>
        <taxon>Bacillati</taxon>
        <taxon>Actinomycetota</taxon>
        <taxon>Actinomycetes</taxon>
        <taxon>Mycobacteriales</taxon>
        <taxon>Corynebacteriaceae</taxon>
        <taxon>Corynebacterium</taxon>
    </lineage>
</organism>
<dbReference type="Proteomes" id="UP000199350">
    <property type="component" value="Chromosome I"/>
</dbReference>
<evidence type="ECO:0000313" key="2">
    <source>
        <dbReference type="Proteomes" id="UP000199350"/>
    </source>
</evidence>
<reference evidence="2" key="1">
    <citation type="submission" date="2016-10" db="EMBL/GenBank/DDBJ databases">
        <authorList>
            <person name="Varghese N."/>
            <person name="Submissions S."/>
        </authorList>
    </citation>
    <scope>NUCLEOTIDE SEQUENCE [LARGE SCALE GENOMIC DNA]</scope>
    <source>
        <strain evidence="2">DSM 20632</strain>
    </source>
</reference>
<evidence type="ECO:0000313" key="1">
    <source>
        <dbReference type="EMBL" id="SDL93947.1"/>
    </source>
</evidence>
<dbReference type="AlphaFoldDB" id="A0A1G9P6T8"/>
<dbReference type="EMBL" id="LT629700">
    <property type="protein sequence ID" value="SDL93947.1"/>
    <property type="molecule type" value="Genomic_DNA"/>
</dbReference>
<name>A0A1G9P6T8_9CORY</name>
<protein>
    <submittedName>
        <fullName evidence="1">Uncharacterized protein</fullName>
    </submittedName>
</protein>
<dbReference type="STRING" id="38302.SAMN04488535_1318"/>
<accession>A0A1G9P6T8</accession>
<keyword evidence="2" id="KW-1185">Reference proteome</keyword>
<sequence length="49" mass="4989">MSADSNFSSGWAELSSKDAIGGTLSAIAKSFGEFFKAVGDLAGLAAKYL</sequence>
<proteinExistence type="predicted"/>
<dbReference type="RefSeq" id="WP_157672450.1">
    <property type="nucleotide sequence ID" value="NZ_LT629700.1"/>
</dbReference>
<gene>
    <name evidence="1" type="ORF">SAMN04488535_1318</name>
</gene>